<dbReference type="SUPFAM" id="SSF56112">
    <property type="entry name" value="Protein kinase-like (PK-like)"/>
    <property type="match status" value="1"/>
</dbReference>
<dbReference type="SMART" id="SM00261">
    <property type="entry name" value="FU"/>
    <property type="match status" value="8"/>
</dbReference>
<evidence type="ECO:0000256" key="5">
    <source>
        <dbReference type="ARBA" id="ARBA00022777"/>
    </source>
</evidence>
<keyword evidence="8" id="KW-0829">Tyrosine-protein kinase</keyword>
<evidence type="ECO:0000256" key="3">
    <source>
        <dbReference type="ARBA" id="ARBA00022679"/>
    </source>
</evidence>
<dbReference type="InterPro" id="IPR001245">
    <property type="entry name" value="Ser-Thr/Tyr_kinase_cat_dom"/>
</dbReference>
<feature type="chain" id="PRO_5043361484" evidence="12">
    <location>
        <begin position="22"/>
        <end position="1409"/>
    </location>
</feature>
<gene>
    <name evidence="14" type="ORF">LOD99_4383</name>
</gene>
<dbReference type="Gene3D" id="2.10.220.10">
    <property type="entry name" value="Hormone Receptor, Insulin-like Growth Factor Receptor 1, Chain A, domain 2"/>
    <property type="match status" value="4"/>
</dbReference>
<name>A0AAV7JV41_9METZ</name>
<feature type="transmembrane region" description="Helical" evidence="11">
    <location>
        <begin position="856"/>
        <end position="882"/>
    </location>
</feature>
<dbReference type="Pfam" id="PF07714">
    <property type="entry name" value="PK_Tyr_Ser-Thr"/>
    <property type="match status" value="1"/>
</dbReference>
<dbReference type="GO" id="GO:0005886">
    <property type="term" value="C:plasma membrane"/>
    <property type="evidence" value="ECO:0007669"/>
    <property type="project" value="TreeGrafter"/>
</dbReference>
<keyword evidence="7 11" id="KW-0472">Membrane</keyword>
<dbReference type="EMBL" id="JAKMXF010000298">
    <property type="protein sequence ID" value="KAI6652598.1"/>
    <property type="molecule type" value="Genomic_DNA"/>
</dbReference>
<dbReference type="GO" id="GO:0004714">
    <property type="term" value="F:transmembrane receptor protein tyrosine kinase activity"/>
    <property type="evidence" value="ECO:0007669"/>
    <property type="project" value="TreeGrafter"/>
</dbReference>
<comment type="caution">
    <text evidence="14">The sequence shown here is derived from an EMBL/GenBank/DDBJ whole genome shotgun (WGS) entry which is preliminary data.</text>
</comment>
<evidence type="ECO:0000313" key="14">
    <source>
        <dbReference type="EMBL" id="KAI6652598.1"/>
    </source>
</evidence>
<evidence type="ECO:0000256" key="7">
    <source>
        <dbReference type="ARBA" id="ARBA00023136"/>
    </source>
</evidence>
<dbReference type="GO" id="GO:0050793">
    <property type="term" value="P:regulation of developmental process"/>
    <property type="evidence" value="ECO:0007669"/>
    <property type="project" value="UniProtKB-ARBA"/>
</dbReference>
<dbReference type="InterPro" id="IPR006212">
    <property type="entry name" value="Furin_repeat"/>
</dbReference>
<dbReference type="GO" id="GO:0005524">
    <property type="term" value="F:ATP binding"/>
    <property type="evidence" value="ECO:0007669"/>
    <property type="project" value="UniProtKB-KW"/>
</dbReference>
<dbReference type="SUPFAM" id="SSF52058">
    <property type="entry name" value="L domain-like"/>
    <property type="match status" value="2"/>
</dbReference>
<dbReference type="SUPFAM" id="SSF57184">
    <property type="entry name" value="Growth factor receptor domain"/>
    <property type="match status" value="3"/>
</dbReference>
<dbReference type="GO" id="GO:0012505">
    <property type="term" value="C:endomembrane system"/>
    <property type="evidence" value="ECO:0007669"/>
    <property type="project" value="UniProtKB-SubCell"/>
</dbReference>
<keyword evidence="12" id="KW-0732">Signal</keyword>
<comment type="subcellular location">
    <subcellularLocation>
        <location evidence="1">Endomembrane system</location>
    </subcellularLocation>
    <subcellularLocation>
        <location evidence="2">Membrane</location>
        <topology evidence="2">Single-pass type I membrane protein</topology>
    </subcellularLocation>
</comment>
<feature type="compositionally biased region" description="Polar residues" evidence="10">
    <location>
        <begin position="1397"/>
        <end position="1409"/>
    </location>
</feature>
<keyword evidence="11" id="KW-1133">Transmembrane helix</keyword>
<dbReference type="Pfam" id="PF01030">
    <property type="entry name" value="Recep_L_domain"/>
    <property type="match status" value="2"/>
</dbReference>
<evidence type="ECO:0000256" key="1">
    <source>
        <dbReference type="ARBA" id="ARBA00004308"/>
    </source>
</evidence>
<sequence>MKTIWYTFVYLLIAFTPLAVSQTICYGQDFILEHENTTLLLSQLQTYFSNCEYVYDNLEIVFTEMIIIPAEFSMIFSSIREIRGYLLLENIEADSLTFTELVIIRGMNSFAVNNTSNALVLKNTKINSIIFPNFREISQHDVTVYNSQSNISTACNLNGVNWADILNQSPSQKINFNITNCTTPNCVACTSGFCWNENNCQLLTKEPCSSCSDRCLPTDNTSCCDQECSAGCEGAISTCVACSSCQDLTLPITCISSCADPSAKIITTFLSPPRLDGQGTCISPLILENPNLDFCKKECNEVNTMCVEGVGSNMLSCRVCGLNEDVCGQPYTLANNEIGPALLVPIIPKLSCGIIPIFVSIRLNMDSFNHINPVTPVYLEVFNGLLEISDYLVIEDYPSFYGEAFTFLSQLTRIRGDTLYMGLYAVYIRGNAFREIDLRNLQFIDQGSILIENNTELCYLPTSSGFESLRSGISVSILGQDLNCPCHINCEQSEGCWGPSNTQCIICAQVQISSTCQENCESLPNTFADLTNRQCVPCDVECNNCTGIATNCTQCINVRYEGECIPECPTTTYETNGECLPCNDNCKTNNITGPICSGPTNMFGLAFNGCNECSLYTFESTNNSTISNYTCISICIGGYQEFDTSPSPVCRDCNSACTRCTGRRVEDCDIDSCTFFLQENDQQCTLTCSNSTQYSPANNTCRNCDDNCIGCNGETSMDCNECRFLSRGSECVSSCRNNEYITSSNECELCNQELCSTCSVSRDNCTSCSKAAFSQNDTLICLEMCPAGYYRAGNISCLTCNRECINCTEALDTDCQGCRNFHVLPEDRCASECPLGAMVMNATKTCLVIDTFLQPAVIAGLSVGAIVFLAIVCSVITAIIIATVCSRRYKKKLVTKERMEEGTLLPMREKGQIQRTIQGLPEFTLLGYNYETLDDVTPKDFPLTIIDRSYLEPRERIGKGFHSYVYANFYTHKVGEAFPVAVKTFYEVSLKDNYQAGFDHVIRDMSKMSHPSFVQIFGYNTAKPDPYIVTQLLIGPSLHTLFSQYPGTISEEKIFNFIAQINDGMLYLESHKLVYGNLTARNVLLVNHDEIKLTDYFIHRFSEPRPENVVELPIPDRWMSPELALSRVPTHKSDIWAFGVVFWEMLSFAELPYNRVADDDVVTILQQGQRLAQPKSCTVDLYGYLLQCFIFEPIGRPTFEKLHNELKEMAKNPNKYIFIQEDTIERININTLEPSRISKDSATPGSKDRTLVIGNTNVCTLTHEDIQPDELGLGEYIDEEEVNKNIDEDVTQNSQDTHLLNAEYSEISEVEINQTVVNEYDEIDVTKLTKETADIASIPESQLPLFISCAPISTPLSSLGLPEMISPKHEDIVNPYETVGGQNNSIFSPYSDPDNLGINSHDQLLDNSN</sequence>
<evidence type="ECO:0000256" key="12">
    <source>
        <dbReference type="SAM" id="SignalP"/>
    </source>
</evidence>
<dbReference type="PROSITE" id="PS50011">
    <property type="entry name" value="PROTEIN_KINASE_DOM"/>
    <property type="match status" value="1"/>
</dbReference>
<dbReference type="PANTHER" id="PTHR24416:SF611">
    <property type="entry name" value="TYROSINE-PROTEIN KINASE TRANSMEMBRANE RECEPTOR ROR"/>
    <property type="match status" value="1"/>
</dbReference>
<dbReference type="InterPro" id="IPR000719">
    <property type="entry name" value="Prot_kinase_dom"/>
</dbReference>
<evidence type="ECO:0000256" key="2">
    <source>
        <dbReference type="ARBA" id="ARBA00004479"/>
    </source>
</evidence>
<evidence type="ECO:0000256" key="8">
    <source>
        <dbReference type="ARBA" id="ARBA00023137"/>
    </source>
</evidence>
<evidence type="ECO:0000259" key="13">
    <source>
        <dbReference type="PROSITE" id="PS50011"/>
    </source>
</evidence>
<dbReference type="Proteomes" id="UP001165289">
    <property type="component" value="Unassembled WGS sequence"/>
</dbReference>
<dbReference type="InterPro" id="IPR011009">
    <property type="entry name" value="Kinase-like_dom_sf"/>
</dbReference>
<keyword evidence="6" id="KW-0067">ATP-binding</keyword>
<evidence type="ECO:0000256" key="10">
    <source>
        <dbReference type="SAM" id="MobiDB-lite"/>
    </source>
</evidence>
<dbReference type="InterPro" id="IPR009030">
    <property type="entry name" value="Growth_fac_rcpt_cys_sf"/>
</dbReference>
<organism evidence="14 15">
    <name type="scientific">Oopsacas minuta</name>
    <dbReference type="NCBI Taxonomy" id="111878"/>
    <lineage>
        <taxon>Eukaryota</taxon>
        <taxon>Metazoa</taxon>
        <taxon>Porifera</taxon>
        <taxon>Hexactinellida</taxon>
        <taxon>Hexasterophora</taxon>
        <taxon>Lyssacinosida</taxon>
        <taxon>Leucopsacidae</taxon>
        <taxon>Oopsacas</taxon>
    </lineage>
</organism>
<feature type="region of interest" description="Disordered" evidence="10">
    <location>
        <begin position="1384"/>
        <end position="1409"/>
    </location>
</feature>
<accession>A0AAV7JV41</accession>
<keyword evidence="5" id="KW-0418">Kinase</keyword>
<dbReference type="GO" id="GO:0007169">
    <property type="term" value="P:cell surface receptor protein tyrosine kinase signaling pathway"/>
    <property type="evidence" value="ECO:0007669"/>
    <property type="project" value="TreeGrafter"/>
</dbReference>
<evidence type="ECO:0000313" key="15">
    <source>
        <dbReference type="Proteomes" id="UP001165289"/>
    </source>
</evidence>
<dbReference type="GO" id="GO:0043235">
    <property type="term" value="C:receptor complex"/>
    <property type="evidence" value="ECO:0007669"/>
    <property type="project" value="TreeGrafter"/>
</dbReference>
<feature type="domain" description="Protein kinase" evidence="13">
    <location>
        <begin position="951"/>
        <end position="1206"/>
    </location>
</feature>
<evidence type="ECO:0000256" key="9">
    <source>
        <dbReference type="ARBA" id="ARBA00023180"/>
    </source>
</evidence>
<proteinExistence type="predicted"/>
<dbReference type="InterPro" id="IPR036941">
    <property type="entry name" value="Rcpt_L-dom_sf"/>
</dbReference>
<keyword evidence="14" id="KW-0675">Receptor</keyword>
<dbReference type="GO" id="GO:0048468">
    <property type="term" value="P:cell development"/>
    <property type="evidence" value="ECO:0007669"/>
    <property type="project" value="UniProtKB-ARBA"/>
</dbReference>
<dbReference type="Gene3D" id="1.10.510.10">
    <property type="entry name" value="Transferase(Phosphotransferase) domain 1"/>
    <property type="match status" value="1"/>
</dbReference>
<dbReference type="Gene3D" id="3.80.20.20">
    <property type="entry name" value="Receptor L-domain"/>
    <property type="match status" value="2"/>
</dbReference>
<evidence type="ECO:0000256" key="4">
    <source>
        <dbReference type="ARBA" id="ARBA00022741"/>
    </source>
</evidence>
<evidence type="ECO:0000256" key="6">
    <source>
        <dbReference type="ARBA" id="ARBA00022840"/>
    </source>
</evidence>
<feature type="signal peptide" evidence="12">
    <location>
        <begin position="1"/>
        <end position="21"/>
    </location>
</feature>
<dbReference type="PANTHER" id="PTHR24416">
    <property type="entry name" value="TYROSINE-PROTEIN KINASE RECEPTOR"/>
    <property type="match status" value="1"/>
</dbReference>
<dbReference type="InterPro" id="IPR032778">
    <property type="entry name" value="GF_recep_IV"/>
</dbReference>
<dbReference type="Pfam" id="PF14843">
    <property type="entry name" value="GF_recep_IV"/>
    <property type="match status" value="1"/>
</dbReference>
<protein>
    <submittedName>
        <fullName evidence="14">Epithelial growth factor receptor</fullName>
    </submittedName>
</protein>
<dbReference type="FunFam" id="1.10.510.10:FF:001512">
    <property type="entry name" value="Receptor tyrosine-protein kinase erbB-2"/>
    <property type="match status" value="1"/>
</dbReference>
<dbReference type="InterPro" id="IPR050122">
    <property type="entry name" value="RTK"/>
</dbReference>
<keyword evidence="15" id="KW-1185">Reference proteome</keyword>
<keyword evidence="3" id="KW-0808">Transferase</keyword>
<keyword evidence="4" id="KW-0547">Nucleotide-binding</keyword>
<dbReference type="CDD" id="cd00064">
    <property type="entry name" value="FU"/>
    <property type="match status" value="4"/>
</dbReference>
<dbReference type="InterPro" id="IPR000494">
    <property type="entry name" value="Rcpt_L-dom"/>
</dbReference>
<evidence type="ECO:0000256" key="11">
    <source>
        <dbReference type="SAM" id="Phobius"/>
    </source>
</evidence>
<reference evidence="14 15" key="1">
    <citation type="journal article" date="2023" name="BMC Biol.">
        <title>The compact genome of the sponge Oopsacas minuta (Hexactinellida) is lacking key metazoan core genes.</title>
        <authorList>
            <person name="Santini S."/>
            <person name="Schenkelaars Q."/>
            <person name="Jourda C."/>
            <person name="Duchesne M."/>
            <person name="Belahbib H."/>
            <person name="Rocher C."/>
            <person name="Selva M."/>
            <person name="Riesgo A."/>
            <person name="Vervoort M."/>
            <person name="Leys S.P."/>
            <person name="Kodjabachian L."/>
            <person name="Le Bivic A."/>
            <person name="Borchiellini C."/>
            <person name="Claverie J.M."/>
            <person name="Renard E."/>
        </authorList>
    </citation>
    <scope>NUCLEOTIDE SEQUENCE [LARGE SCALE GENOMIC DNA]</scope>
    <source>
        <strain evidence="14">SPO-2</strain>
    </source>
</reference>
<keyword evidence="9" id="KW-0325">Glycoprotein</keyword>
<dbReference type="PRINTS" id="PR00109">
    <property type="entry name" value="TYRKINASE"/>
</dbReference>
<keyword evidence="11" id="KW-0812">Transmembrane</keyword>